<evidence type="ECO:0000256" key="3">
    <source>
        <dbReference type="ARBA" id="ARBA00022723"/>
    </source>
</evidence>
<evidence type="ECO:0000259" key="8">
    <source>
        <dbReference type="PROSITE" id="PS51462"/>
    </source>
</evidence>
<dbReference type="EMBL" id="BAABHJ010000040">
    <property type="protein sequence ID" value="GAA4617775.1"/>
    <property type="molecule type" value="Genomic_DNA"/>
</dbReference>
<keyword evidence="10" id="KW-1185">Reference proteome</keyword>
<comment type="cofactor">
    <cofactor evidence="1">
        <name>Mn(2+)</name>
        <dbReference type="ChEBI" id="CHEBI:29035"/>
    </cofactor>
</comment>
<dbReference type="InterPro" id="IPR000086">
    <property type="entry name" value="NUDIX_hydrolase_dom"/>
</dbReference>
<dbReference type="CDD" id="cd18870">
    <property type="entry name" value="NUDIX_AcylCoAdiphos_Nudt19"/>
    <property type="match status" value="1"/>
</dbReference>
<dbReference type="Gene3D" id="3.90.79.10">
    <property type="entry name" value="Nucleoside Triphosphate Pyrophosphohydrolase"/>
    <property type="match status" value="1"/>
</dbReference>
<evidence type="ECO:0000313" key="10">
    <source>
        <dbReference type="Proteomes" id="UP001500212"/>
    </source>
</evidence>
<evidence type="ECO:0000256" key="5">
    <source>
        <dbReference type="ARBA" id="ARBA00022842"/>
    </source>
</evidence>
<keyword evidence="6" id="KW-0464">Manganese</keyword>
<proteinExistence type="predicted"/>
<gene>
    <name evidence="9" type="ORF">GCM10023195_79530</name>
</gene>
<dbReference type="Proteomes" id="UP001500212">
    <property type="component" value="Unassembled WGS sequence"/>
</dbReference>
<dbReference type="PANTHER" id="PTHR12318">
    <property type="entry name" value="TESTOSTERONE-REGULATED PROTEIN RP2"/>
    <property type="match status" value="1"/>
</dbReference>
<evidence type="ECO:0000256" key="6">
    <source>
        <dbReference type="ARBA" id="ARBA00023211"/>
    </source>
</evidence>
<comment type="caution">
    <text evidence="9">The sequence shown here is derived from an EMBL/GenBank/DDBJ whole genome shotgun (WGS) entry which is preliminary data.</text>
</comment>
<organism evidence="9 10">
    <name type="scientific">Actinoallomurus liliacearum</name>
    <dbReference type="NCBI Taxonomy" id="1080073"/>
    <lineage>
        <taxon>Bacteria</taxon>
        <taxon>Bacillati</taxon>
        <taxon>Actinomycetota</taxon>
        <taxon>Actinomycetes</taxon>
        <taxon>Streptosporangiales</taxon>
        <taxon>Thermomonosporaceae</taxon>
        <taxon>Actinoallomurus</taxon>
    </lineage>
</organism>
<keyword evidence="4" id="KW-0378">Hydrolase</keyword>
<sequence length="304" mass="32831">MPAPAGRRPDPPVNEEAPLTDVSGLRLPDQFAQRARDIEEGRAEPAAPRDASTVVLLRDAPSGGIEVYMLRRVSSMPFAPGAYVFPGGSVDARDGDRTVGWAGPSPEEWGAAFGAGETLARELVCAAVRETFEESGVLLAGPTADLIAGDISGDDWEADRQALLDRSLSLAALLDKRGLVLRGDLLRPWAHWITPVIEERRYDTRFFVAALPAGQRTRDVSTESDRVTWVRPQEAVEAARRGEMALLPPTMVTLTELTAYDSVAAVLAAERDVRPRLPETRVTGDGVYLVLPPELDGHVPGARP</sequence>
<name>A0ABP8TZ24_9ACTN</name>
<evidence type="ECO:0000256" key="4">
    <source>
        <dbReference type="ARBA" id="ARBA00022801"/>
    </source>
</evidence>
<feature type="region of interest" description="Disordered" evidence="7">
    <location>
        <begin position="1"/>
        <end position="29"/>
    </location>
</feature>
<accession>A0ABP8TZ24</accession>
<dbReference type="PANTHER" id="PTHR12318:SF0">
    <property type="entry name" value="ACYL-COENZYME A DIPHOSPHATASE NUDT19"/>
    <property type="match status" value="1"/>
</dbReference>
<protein>
    <recommendedName>
        <fullName evidence="8">Nudix hydrolase domain-containing protein</fullName>
    </recommendedName>
</protein>
<reference evidence="10" key="1">
    <citation type="journal article" date="2019" name="Int. J. Syst. Evol. Microbiol.">
        <title>The Global Catalogue of Microorganisms (GCM) 10K type strain sequencing project: providing services to taxonomists for standard genome sequencing and annotation.</title>
        <authorList>
            <consortium name="The Broad Institute Genomics Platform"/>
            <consortium name="The Broad Institute Genome Sequencing Center for Infectious Disease"/>
            <person name="Wu L."/>
            <person name="Ma J."/>
        </authorList>
    </citation>
    <scope>NUCLEOTIDE SEQUENCE [LARGE SCALE GENOMIC DNA]</scope>
    <source>
        <strain evidence="10">JCM 17938</strain>
    </source>
</reference>
<evidence type="ECO:0000256" key="2">
    <source>
        <dbReference type="ARBA" id="ARBA00001946"/>
    </source>
</evidence>
<keyword evidence="5" id="KW-0460">Magnesium</keyword>
<keyword evidence="3" id="KW-0479">Metal-binding</keyword>
<evidence type="ECO:0000256" key="1">
    <source>
        <dbReference type="ARBA" id="ARBA00001936"/>
    </source>
</evidence>
<comment type="cofactor">
    <cofactor evidence="2">
        <name>Mg(2+)</name>
        <dbReference type="ChEBI" id="CHEBI:18420"/>
    </cofactor>
</comment>
<feature type="domain" description="Nudix hydrolase" evidence="8">
    <location>
        <begin position="47"/>
        <end position="252"/>
    </location>
</feature>
<evidence type="ECO:0000256" key="7">
    <source>
        <dbReference type="SAM" id="MobiDB-lite"/>
    </source>
</evidence>
<evidence type="ECO:0000313" key="9">
    <source>
        <dbReference type="EMBL" id="GAA4617775.1"/>
    </source>
</evidence>
<dbReference type="InterPro" id="IPR015797">
    <property type="entry name" value="NUDIX_hydrolase-like_dom_sf"/>
</dbReference>
<dbReference type="InterPro" id="IPR039121">
    <property type="entry name" value="NUDT19"/>
</dbReference>
<dbReference type="PROSITE" id="PS51462">
    <property type="entry name" value="NUDIX"/>
    <property type="match status" value="1"/>
</dbReference>
<dbReference type="SUPFAM" id="SSF55811">
    <property type="entry name" value="Nudix"/>
    <property type="match status" value="1"/>
</dbReference>